<protein>
    <recommendedName>
        <fullName evidence="3">CUB domain-containing protein</fullName>
    </recommendedName>
</protein>
<organism evidence="1 2">
    <name type="scientific">Terrimonas ginsenosidimutans</name>
    <dbReference type="NCBI Taxonomy" id="2908004"/>
    <lineage>
        <taxon>Bacteria</taxon>
        <taxon>Pseudomonadati</taxon>
        <taxon>Bacteroidota</taxon>
        <taxon>Chitinophagia</taxon>
        <taxon>Chitinophagales</taxon>
        <taxon>Chitinophagaceae</taxon>
        <taxon>Terrimonas</taxon>
    </lineage>
</organism>
<comment type="caution">
    <text evidence="1">The sequence shown here is derived from an EMBL/GenBank/DDBJ whole genome shotgun (WGS) entry which is preliminary data.</text>
</comment>
<evidence type="ECO:0000313" key="1">
    <source>
        <dbReference type="EMBL" id="MCG2616734.1"/>
    </source>
</evidence>
<accession>A0ABS9KWX3</accession>
<proteinExistence type="predicted"/>
<dbReference type="EMBL" id="JAKLTR010000015">
    <property type="protein sequence ID" value="MCG2616734.1"/>
    <property type="molecule type" value="Genomic_DNA"/>
</dbReference>
<evidence type="ECO:0008006" key="3">
    <source>
        <dbReference type="Google" id="ProtNLM"/>
    </source>
</evidence>
<keyword evidence="2" id="KW-1185">Reference proteome</keyword>
<gene>
    <name evidence="1" type="ORF">LZZ85_20715</name>
</gene>
<sequence length="203" mass="23271">MTQILILCTLLCLLQLQAPGQRSGRRPSSSPTDPIPCKYPGRYFNLTLSNNDSEPILLKLGPITQIEDDDTLILFKNTNCNFSNKNFYYDLHDVQEWETSCITWYTLQLIQPGQTIRFVVKLNDFDSLGSSKLFYCYTRQIIATDQQLGMYADRSKIILQKCEGRDFETSYLALNKNIHSDDHFINLKSSKASTERSIIHAGQ</sequence>
<dbReference type="RefSeq" id="WP_237875271.1">
    <property type="nucleotide sequence ID" value="NZ_JAKLTR010000015.1"/>
</dbReference>
<reference evidence="1" key="1">
    <citation type="submission" date="2022-01" db="EMBL/GenBank/DDBJ databases">
        <authorList>
            <person name="Jo J.-H."/>
            <person name="Im W.-T."/>
        </authorList>
    </citation>
    <scope>NUCLEOTIDE SEQUENCE</scope>
    <source>
        <strain evidence="1">NA20</strain>
    </source>
</reference>
<dbReference type="Proteomes" id="UP001165367">
    <property type="component" value="Unassembled WGS sequence"/>
</dbReference>
<name>A0ABS9KWX3_9BACT</name>
<evidence type="ECO:0000313" key="2">
    <source>
        <dbReference type="Proteomes" id="UP001165367"/>
    </source>
</evidence>